<evidence type="ECO:0000259" key="1">
    <source>
        <dbReference type="Pfam" id="PF00534"/>
    </source>
</evidence>
<dbReference type="PANTHER" id="PTHR12526:SF630">
    <property type="entry name" value="GLYCOSYLTRANSFERASE"/>
    <property type="match status" value="1"/>
</dbReference>
<dbReference type="PANTHER" id="PTHR12526">
    <property type="entry name" value="GLYCOSYLTRANSFERASE"/>
    <property type="match status" value="1"/>
</dbReference>
<dbReference type="AlphaFoldDB" id="A0AAU8FF92"/>
<dbReference type="Gene3D" id="3.40.50.2000">
    <property type="entry name" value="Glycogen Phosphorylase B"/>
    <property type="match status" value="2"/>
</dbReference>
<dbReference type="EC" id="2.4.-.-" evidence="2"/>
<keyword evidence="2" id="KW-0808">Transferase</keyword>
<proteinExistence type="predicted"/>
<dbReference type="GO" id="GO:0016757">
    <property type="term" value="F:glycosyltransferase activity"/>
    <property type="evidence" value="ECO:0007669"/>
    <property type="project" value="UniProtKB-KW"/>
</dbReference>
<reference evidence="2" key="1">
    <citation type="submission" date="2024-06" db="EMBL/GenBank/DDBJ databases">
        <title>Sequencing and assembly of the genome of Dyadobacter sp. strain 676, a symbiont of Cyamopsis tetragonoloba.</title>
        <authorList>
            <person name="Guro P."/>
            <person name="Sazanova A."/>
            <person name="Kuznetsova I."/>
            <person name="Belimov A."/>
            <person name="Safronova V."/>
        </authorList>
    </citation>
    <scope>NUCLEOTIDE SEQUENCE</scope>
    <source>
        <strain evidence="2">676</strain>
    </source>
</reference>
<dbReference type="Pfam" id="PF00534">
    <property type="entry name" value="Glycos_transf_1"/>
    <property type="match status" value="1"/>
</dbReference>
<protein>
    <submittedName>
        <fullName evidence="2">Glycosyltransferase family 4 protein</fullName>
        <ecNumber evidence="2">2.4.-.-</ecNumber>
    </submittedName>
</protein>
<keyword evidence="2" id="KW-0328">Glycosyltransferase</keyword>
<accession>A0AAU8FF92</accession>
<name>A0AAU8FF92_9BACT</name>
<evidence type="ECO:0000313" key="2">
    <source>
        <dbReference type="EMBL" id="XCH22532.1"/>
    </source>
</evidence>
<dbReference type="InterPro" id="IPR001296">
    <property type="entry name" value="Glyco_trans_1"/>
</dbReference>
<dbReference type="SUPFAM" id="SSF53756">
    <property type="entry name" value="UDP-Glycosyltransferase/glycogen phosphorylase"/>
    <property type="match status" value="1"/>
</dbReference>
<gene>
    <name evidence="2" type="ORF">ABV298_19570</name>
</gene>
<dbReference type="CDD" id="cd03801">
    <property type="entry name" value="GT4_PimA-like"/>
    <property type="match status" value="1"/>
</dbReference>
<dbReference type="RefSeq" id="WP_353717861.1">
    <property type="nucleotide sequence ID" value="NZ_CP159289.1"/>
</dbReference>
<organism evidence="2">
    <name type="scientific">Dyadobacter sp. 676</name>
    <dbReference type="NCBI Taxonomy" id="3088362"/>
    <lineage>
        <taxon>Bacteria</taxon>
        <taxon>Pseudomonadati</taxon>
        <taxon>Bacteroidota</taxon>
        <taxon>Cytophagia</taxon>
        <taxon>Cytophagales</taxon>
        <taxon>Spirosomataceae</taxon>
        <taxon>Dyadobacter</taxon>
    </lineage>
</organism>
<feature type="domain" description="Glycosyl transferase family 1" evidence="1">
    <location>
        <begin position="24"/>
        <end position="134"/>
    </location>
</feature>
<dbReference type="EMBL" id="CP159289">
    <property type="protein sequence ID" value="XCH22532.1"/>
    <property type="molecule type" value="Genomic_DNA"/>
</dbReference>
<sequence>MIRKTQPLPVYFVWVGAGPQHEIYELIESDIRLMGLSDRIILIPPTPRALDYINRFDVLLLSSREDPYPLVVMEAALQEIPVVCFEDAGGAPELIEADAGFVVPYMDISAASDVIIQLILDPSLRNTMGRNARKKVLERHNTDKSVARVEAIIQKYLPLQVSEQHNQ</sequence>